<comment type="caution">
    <text evidence="2">The sequence shown here is derived from an EMBL/GenBank/DDBJ whole genome shotgun (WGS) entry which is preliminary data.</text>
</comment>
<dbReference type="PANTHER" id="PTHR43190">
    <property type="entry name" value="N-ACETYL-D-GLUCOSAMINE KINASE"/>
    <property type="match status" value="1"/>
</dbReference>
<dbReference type="EMBL" id="JADQTO010000037">
    <property type="protein sequence ID" value="MBG0568375.1"/>
    <property type="molecule type" value="Genomic_DNA"/>
</dbReference>
<proteinExistence type="predicted"/>
<dbReference type="InterPro" id="IPR043129">
    <property type="entry name" value="ATPase_NBD"/>
</dbReference>
<organism evidence="2 3">
    <name type="scientific">Actinoplanes aureus</name>
    <dbReference type="NCBI Taxonomy" id="2792083"/>
    <lineage>
        <taxon>Bacteria</taxon>
        <taxon>Bacillati</taxon>
        <taxon>Actinomycetota</taxon>
        <taxon>Actinomycetes</taxon>
        <taxon>Micromonosporales</taxon>
        <taxon>Micromonosporaceae</taxon>
        <taxon>Actinoplanes</taxon>
    </lineage>
</organism>
<dbReference type="Proteomes" id="UP000598146">
    <property type="component" value="Unassembled WGS sequence"/>
</dbReference>
<dbReference type="InterPro" id="IPR002731">
    <property type="entry name" value="ATPase_BadF"/>
</dbReference>
<feature type="domain" description="ATPase BadF/BadG/BcrA/BcrD type" evidence="1">
    <location>
        <begin position="5"/>
        <end position="251"/>
    </location>
</feature>
<dbReference type="InterPro" id="IPR052519">
    <property type="entry name" value="Euk-type_GlcNAc_Kinase"/>
</dbReference>
<evidence type="ECO:0000313" key="3">
    <source>
        <dbReference type="Proteomes" id="UP000598146"/>
    </source>
</evidence>
<evidence type="ECO:0000259" key="1">
    <source>
        <dbReference type="Pfam" id="PF01869"/>
    </source>
</evidence>
<evidence type="ECO:0000313" key="2">
    <source>
        <dbReference type="EMBL" id="MBG0568375.1"/>
    </source>
</evidence>
<protein>
    <submittedName>
        <fullName evidence="2">ATPase</fullName>
    </submittedName>
</protein>
<keyword evidence="3" id="KW-1185">Reference proteome</keyword>
<reference evidence="2" key="1">
    <citation type="submission" date="2020-11" db="EMBL/GenBank/DDBJ databases">
        <title>Isolation and identification of active actinomycetes.</title>
        <authorList>
            <person name="Sun X."/>
        </authorList>
    </citation>
    <scope>NUCLEOTIDE SEQUENCE</scope>
    <source>
        <strain evidence="2">NEAU-A11</strain>
    </source>
</reference>
<dbReference type="Pfam" id="PF01869">
    <property type="entry name" value="BcrAD_BadFG"/>
    <property type="match status" value="1"/>
</dbReference>
<dbReference type="SUPFAM" id="SSF53067">
    <property type="entry name" value="Actin-like ATPase domain"/>
    <property type="match status" value="2"/>
</dbReference>
<dbReference type="PANTHER" id="PTHR43190:SF3">
    <property type="entry name" value="N-ACETYL-D-GLUCOSAMINE KINASE"/>
    <property type="match status" value="1"/>
</dbReference>
<gene>
    <name evidence="2" type="ORF">I4J89_43820</name>
</gene>
<name>A0A931CNY1_9ACTN</name>
<dbReference type="Gene3D" id="3.30.420.40">
    <property type="match status" value="2"/>
</dbReference>
<dbReference type="AlphaFoldDB" id="A0A931CNY1"/>
<sequence length="308" mass="30024">MNLVVGVDAGGTASRAVVATVDGTVVGRGRAGPGNPLAAGPAAAQAIGSALRQALSGVRPEAVEAGVLGLAGDSACADPAIRASLGAAWTAAGLTCGWTVVGDAVTAFAAGTCAPTGAVLIAGTGAVAAAIKDHEIVRVADGLGWLLGDEGSGHWFGISALRAAVRSWPSPFAAVVAAHAGVGGRDQLIHWAQRLPHARIAALAPIVCAQARTGDPEAAAIVADAVRKLTATLDSLGADGPVVLAGGLLTSSDSPVRDGLLAVLDARGTTVLISRDPAAAAAWLAARTRPGVPSPADLHRALLGAPGG</sequence>
<dbReference type="RefSeq" id="WP_196420147.1">
    <property type="nucleotide sequence ID" value="NZ_JADQTO010000037.1"/>
</dbReference>
<accession>A0A931CNY1</accession>